<feature type="compositionally biased region" description="Polar residues" evidence="1">
    <location>
        <begin position="229"/>
        <end position="241"/>
    </location>
</feature>
<dbReference type="PANTHER" id="PTHR32278">
    <property type="entry name" value="F-BOX DOMAIN-CONTAINING PROTEIN"/>
    <property type="match status" value="1"/>
</dbReference>
<feature type="region of interest" description="Disordered" evidence="1">
    <location>
        <begin position="1"/>
        <end position="70"/>
    </location>
</feature>
<dbReference type="AlphaFoldDB" id="A0A4U5PWT8"/>
<feature type="compositionally biased region" description="Basic and acidic residues" evidence="1">
    <location>
        <begin position="45"/>
        <end position="62"/>
    </location>
</feature>
<evidence type="ECO:0000313" key="2">
    <source>
        <dbReference type="EMBL" id="TKS01372.1"/>
    </source>
</evidence>
<evidence type="ECO:0000256" key="1">
    <source>
        <dbReference type="SAM" id="MobiDB-lite"/>
    </source>
</evidence>
<name>A0A4U5PWT8_POPAL</name>
<feature type="region of interest" description="Disordered" evidence="1">
    <location>
        <begin position="218"/>
        <end position="241"/>
    </location>
</feature>
<proteinExistence type="predicted"/>
<sequence length="241" mass="27099">MSSTSKNSSKGAGDSRRTPRQGRTSKFLSRLLDPRFGGRGNRNMKPKESKSSTDGLKTDKVSSEGTGGKKVFKPKDLKICWQEESQFWSIPEGDGRPVELLEVCWLDVSGEMPVTKGKAYEVSFMLSMNEEHSFGWEVPVTVMARIGKKGKYERKEIDLSKLSEEVKEFPPDKCRIEFKSDENDKNDEVKLYFGLYEVWTNKWKGGLRIHGAIVQEIPAGINDPPPNTPSDESIQREGSSS</sequence>
<protein>
    <recommendedName>
        <fullName evidence="3">Protein PHLOEM PROTEIN 2-LIKE A9-like</fullName>
    </recommendedName>
</protein>
<evidence type="ECO:0008006" key="3">
    <source>
        <dbReference type="Google" id="ProtNLM"/>
    </source>
</evidence>
<dbReference type="Pfam" id="PF14299">
    <property type="entry name" value="PP2"/>
    <property type="match status" value="1"/>
</dbReference>
<dbReference type="STRING" id="43335.A0A4U5PWT8"/>
<gene>
    <name evidence="2" type="ORF">D5086_0000173820</name>
</gene>
<comment type="caution">
    <text evidence="2">The sequence shown here is derived from an EMBL/GenBank/DDBJ whole genome shotgun (WGS) entry which is preliminary data.</text>
</comment>
<dbReference type="InterPro" id="IPR025886">
    <property type="entry name" value="PP2-like"/>
</dbReference>
<dbReference type="EMBL" id="RCHU01000571">
    <property type="protein sequence ID" value="TKS01372.1"/>
    <property type="molecule type" value="Genomic_DNA"/>
</dbReference>
<feature type="compositionally biased region" description="Polar residues" evidence="1">
    <location>
        <begin position="1"/>
        <end position="10"/>
    </location>
</feature>
<reference evidence="2" key="1">
    <citation type="submission" date="2018-10" db="EMBL/GenBank/DDBJ databases">
        <title>Population genomic analysis revealed the cold adaptation of white poplar.</title>
        <authorList>
            <person name="Liu Y.-J."/>
        </authorList>
    </citation>
    <scope>NUCLEOTIDE SEQUENCE [LARGE SCALE GENOMIC DNA]</scope>
    <source>
        <strain evidence="2">PAL-ZL1</strain>
    </source>
</reference>
<accession>A0A4U5PWT8</accession>
<dbReference type="PANTHER" id="PTHR32278:SF2">
    <property type="entry name" value="PROTEIN PHLOEM PROTEIN 2-LIKE A9"/>
    <property type="match status" value="1"/>
</dbReference>
<organism evidence="2">
    <name type="scientific">Populus alba</name>
    <name type="common">White poplar</name>
    <dbReference type="NCBI Taxonomy" id="43335"/>
    <lineage>
        <taxon>Eukaryota</taxon>
        <taxon>Viridiplantae</taxon>
        <taxon>Streptophyta</taxon>
        <taxon>Embryophyta</taxon>
        <taxon>Tracheophyta</taxon>
        <taxon>Spermatophyta</taxon>
        <taxon>Magnoliopsida</taxon>
        <taxon>eudicotyledons</taxon>
        <taxon>Gunneridae</taxon>
        <taxon>Pentapetalae</taxon>
        <taxon>rosids</taxon>
        <taxon>fabids</taxon>
        <taxon>Malpighiales</taxon>
        <taxon>Salicaceae</taxon>
        <taxon>Saliceae</taxon>
        <taxon>Populus</taxon>
    </lineage>
</organism>